<evidence type="ECO:0000256" key="3">
    <source>
        <dbReference type="ARBA" id="ARBA00022970"/>
    </source>
</evidence>
<proteinExistence type="inferred from homology"/>
<dbReference type="SUPFAM" id="SSF52540">
    <property type="entry name" value="P-loop containing nucleoside triphosphate hydrolases"/>
    <property type="match status" value="1"/>
</dbReference>
<reference evidence="5 6" key="1">
    <citation type="journal article" date="2023" name="ISME J.">
        <title>Thermophilic Dehalococcoidia with unusual traits shed light on an unexpected past.</title>
        <authorList>
            <person name="Palmer M."/>
            <person name="Covington J.K."/>
            <person name="Zhou E.M."/>
            <person name="Thomas S.C."/>
            <person name="Habib N."/>
            <person name="Seymour C.O."/>
            <person name="Lai D."/>
            <person name="Johnston J."/>
            <person name="Hashimi A."/>
            <person name="Jiao J.Y."/>
            <person name="Muok A.R."/>
            <person name="Liu L."/>
            <person name="Xian W.D."/>
            <person name="Zhi X.Y."/>
            <person name="Li M.M."/>
            <person name="Silva L.P."/>
            <person name="Bowen B.P."/>
            <person name="Louie K."/>
            <person name="Briegel A."/>
            <person name="Pett-Ridge J."/>
            <person name="Weber P.K."/>
            <person name="Tocheva E.I."/>
            <person name="Woyke T."/>
            <person name="Northen T.R."/>
            <person name="Mayali X."/>
            <person name="Li W.J."/>
            <person name="Hedlund B.P."/>
        </authorList>
    </citation>
    <scope>NUCLEOTIDE SEQUENCE [LARGE SCALE GENOMIC DNA]</scope>
    <source>
        <strain evidence="5 6">YIM 72310</strain>
    </source>
</reference>
<feature type="domain" description="ABC transporter" evidence="4">
    <location>
        <begin position="13"/>
        <end position="87"/>
    </location>
</feature>
<dbReference type="Gene3D" id="3.40.50.300">
    <property type="entry name" value="P-loop containing nucleotide triphosphate hydrolases"/>
    <property type="match status" value="1"/>
</dbReference>
<keyword evidence="2" id="KW-0813">Transport</keyword>
<evidence type="ECO:0000313" key="5">
    <source>
        <dbReference type="EMBL" id="WBL36281.1"/>
    </source>
</evidence>
<dbReference type="Proteomes" id="UP001212803">
    <property type="component" value="Chromosome"/>
</dbReference>
<protein>
    <submittedName>
        <fullName evidence="5">ATP-binding cassette domain-containing protein</fullName>
    </submittedName>
</protein>
<comment type="similarity">
    <text evidence="1">Belongs to the ABC transporter superfamily.</text>
</comment>
<accession>A0ABY7M9C4</accession>
<dbReference type="EMBL" id="CP115149">
    <property type="protein sequence ID" value="WBL36281.1"/>
    <property type="molecule type" value="Genomic_DNA"/>
</dbReference>
<name>A0ABY7M9C4_9CHLR</name>
<keyword evidence="6" id="KW-1185">Reference proteome</keyword>
<evidence type="ECO:0000259" key="4">
    <source>
        <dbReference type="Pfam" id="PF00005"/>
    </source>
</evidence>
<evidence type="ECO:0000313" key="6">
    <source>
        <dbReference type="Proteomes" id="UP001212803"/>
    </source>
</evidence>
<dbReference type="PANTHER" id="PTHR43820:SF5">
    <property type="entry name" value="HIGH-AFFINITY BRANCHED-CHAIN AMINO ACID TRANSPORT ATP-BINDING PROTEIN"/>
    <property type="match status" value="1"/>
</dbReference>
<dbReference type="GO" id="GO:0005524">
    <property type="term" value="F:ATP binding"/>
    <property type="evidence" value="ECO:0007669"/>
    <property type="project" value="UniProtKB-KW"/>
</dbReference>
<evidence type="ECO:0000256" key="1">
    <source>
        <dbReference type="ARBA" id="ARBA00005417"/>
    </source>
</evidence>
<dbReference type="InterPro" id="IPR003439">
    <property type="entry name" value="ABC_transporter-like_ATP-bd"/>
</dbReference>
<gene>
    <name evidence="5" type="ORF">O0235_01415</name>
</gene>
<dbReference type="Pfam" id="PF00005">
    <property type="entry name" value="ABC_tran"/>
    <property type="match status" value="1"/>
</dbReference>
<keyword evidence="3" id="KW-0029">Amino-acid transport</keyword>
<dbReference type="PANTHER" id="PTHR43820">
    <property type="entry name" value="HIGH-AFFINITY BRANCHED-CHAIN AMINO ACID TRANSPORT ATP-BINDING PROTEIN LIVF"/>
    <property type="match status" value="1"/>
</dbReference>
<sequence>MRAPASATCPRARHLPQLSVLENLLLGLEPRGGRDDGRLEEVFELFPVLRQMAKRTAGVLSGGQQQQLAIGRALMGRPRLLLLDEPTEGIQPNIVEQIEGVIASLKGQVAVLLVEQFLDFALANADYCCVLESGAVTMEGPPASLEAERLREALAV</sequence>
<keyword evidence="5" id="KW-0067">ATP-binding</keyword>
<dbReference type="InterPro" id="IPR027417">
    <property type="entry name" value="P-loop_NTPase"/>
</dbReference>
<organism evidence="5 6">
    <name type="scientific">Tepidiforma flava</name>
    <dbReference type="NCBI Taxonomy" id="3004094"/>
    <lineage>
        <taxon>Bacteria</taxon>
        <taxon>Bacillati</taxon>
        <taxon>Chloroflexota</taxon>
        <taxon>Tepidiformia</taxon>
        <taxon>Tepidiformales</taxon>
        <taxon>Tepidiformaceae</taxon>
        <taxon>Tepidiforma</taxon>
    </lineage>
</organism>
<evidence type="ECO:0000256" key="2">
    <source>
        <dbReference type="ARBA" id="ARBA00022448"/>
    </source>
</evidence>
<keyword evidence="5" id="KW-0547">Nucleotide-binding</keyword>
<dbReference type="InterPro" id="IPR052156">
    <property type="entry name" value="BCAA_Transport_ATP-bd_LivF"/>
</dbReference>